<dbReference type="Proteomes" id="UP000178129">
    <property type="component" value="Unassembled WGS sequence"/>
</dbReference>
<name>A0A1E1LIY6_9HELO</name>
<dbReference type="EMBL" id="FJUW01000055">
    <property type="protein sequence ID" value="CZT10445.1"/>
    <property type="molecule type" value="Genomic_DNA"/>
</dbReference>
<keyword evidence="3" id="KW-1185">Reference proteome</keyword>
<gene>
    <name evidence="2" type="ORF">RCO7_10514</name>
</gene>
<feature type="compositionally biased region" description="Pro residues" evidence="1">
    <location>
        <begin position="29"/>
        <end position="41"/>
    </location>
</feature>
<proteinExistence type="predicted"/>
<feature type="region of interest" description="Disordered" evidence="1">
    <location>
        <begin position="1"/>
        <end position="60"/>
    </location>
</feature>
<evidence type="ECO:0000313" key="2">
    <source>
        <dbReference type="EMBL" id="CZT10445.1"/>
    </source>
</evidence>
<feature type="compositionally biased region" description="Polar residues" evidence="1">
    <location>
        <begin position="1"/>
        <end position="13"/>
    </location>
</feature>
<comment type="caution">
    <text evidence="2">The sequence shown here is derived from an EMBL/GenBank/DDBJ whole genome shotgun (WGS) entry which is preliminary data.</text>
</comment>
<accession>A0A1E1LIY6</accession>
<evidence type="ECO:0000256" key="1">
    <source>
        <dbReference type="SAM" id="MobiDB-lite"/>
    </source>
</evidence>
<reference evidence="3" key="1">
    <citation type="submission" date="2016-03" db="EMBL/GenBank/DDBJ databases">
        <authorList>
            <person name="Ploux O."/>
        </authorList>
    </citation>
    <scope>NUCLEOTIDE SEQUENCE [LARGE SCALE GENOMIC DNA]</scope>
    <source>
        <strain evidence="3">UK7</strain>
    </source>
</reference>
<dbReference type="AlphaFoldDB" id="A0A1E1LIY6"/>
<dbReference type="InParanoid" id="A0A1E1LIY6"/>
<sequence length="167" mass="18119">MPFSTKESTSCDQPPTCAHRFHTQTHLSPLPPLYFTPPPSPSSSSSSPSSSNPPTILPPSTITALTQALTTLGTPHTHTPFINKDILALRKELEEGMSSERRQLMQFYILGIKDVGKRRAAELYLARYRGFVMGVDGRLGFRLREGGEGGGKGFDGARGRRGGCGVM</sequence>
<feature type="compositionally biased region" description="Low complexity" evidence="1">
    <location>
        <begin position="42"/>
        <end position="60"/>
    </location>
</feature>
<evidence type="ECO:0000313" key="3">
    <source>
        <dbReference type="Proteomes" id="UP000178129"/>
    </source>
</evidence>
<organism evidence="2 3">
    <name type="scientific">Rhynchosporium graminicola</name>
    <dbReference type="NCBI Taxonomy" id="2792576"/>
    <lineage>
        <taxon>Eukaryota</taxon>
        <taxon>Fungi</taxon>
        <taxon>Dikarya</taxon>
        <taxon>Ascomycota</taxon>
        <taxon>Pezizomycotina</taxon>
        <taxon>Leotiomycetes</taxon>
        <taxon>Helotiales</taxon>
        <taxon>Ploettnerulaceae</taxon>
        <taxon>Rhynchosporium</taxon>
    </lineage>
</organism>
<protein>
    <submittedName>
        <fullName evidence="2">Uncharacterized protein</fullName>
    </submittedName>
</protein>